<evidence type="ECO:0000256" key="5">
    <source>
        <dbReference type="ARBA" id="ARBA00022801"/>
    </source>
</evidence>
<dbReference type="EMBL" id="CP091508">
    <property type="protein sequence ID" value="UOO82562.1"/>
    <property type="molecule type" value="Genomic_DNA"/>
</dbReference>
<evidence type="ECO:0000259" key="10">
    <source>
        <dbReference type="PROSITE" id="PS51643"/>
    </source>
</evidence>
<dbReference type="Pfam" id="PF18019">
    <property type="entry name" value="Cas3_HD"/>
    <property type="match status" value="1"/>
</dbReference>
<evidence type="ECO:0000313" key="11">
    <source>
        <dbReference type="EMBL" id="UOO82562.1"/>
    </source>
</evidence>
<evidence type="ECO:0000256" key="2">
    <source>
        <dbReference type="ARBA" id="ARBA00009046"/>
    </source>
</evidence>
<keyword evidence="8" id="KW-0051">Antiviral defense</keyword>
<keyword evidence="12" id="KW-1185">Reference proteome</keyword>
<reference evidence="11 12" key="1">
    <citation type="journal article" date="2022" name="Res Sq">
        <title>Evolution of multicellular longitudinally dividing oral cavity symbionts (Neisseriaceae).</title>
        <authorList>
            <person name="Nyongesa S."/>
            <person name="Weber P."/>
            <person name="Bernet E."/>
            <person name="Pullido F."/>
            <person name="Nieckarz M."/>
            <person name="Delaby M."/>
            <person name="Nieves C."/>
            <person name="Viehboeck T."/>
            <person name="Krause N."/>
            <person name="Rivera-Millot A."/>
            <person name="Nakamura A."/>
            <person name="Vischer N."/>
            <person name="VanNieuwenhze M."/>
            <person name="Brun Y."/>
            <person name="Cava F."/>
            <person name="Bulgheresi S."/>
            <person name="Veyrier F."/>
        </authorList>
    </citation>
    <scope>NUCLEOTIDE SEQUENCE [LARGE SCALE GENOMIC DNA]</scope>
    <source>
        <strain evidence="11 12">CCUG 63373m</strain>
    </source>
</reference>
<keyword evidence="3" id="KW-0479">Metal-binding</keyword>
<keyword evidence="7" id="KW-0067">ATP-binding</keyword>
<dbReference type="Gene3D" id="1.10.3210.30">
    <property type="match status" value="1"/>
</dbReference>
<dbReference type="PROSITE" id="PS51643">
    <property type="entry name" value="HD_CAS3"/>
    <property type="match status" value="1"/>
</dbReference>
<dbReference type="InterPro" id="IPR027417">
    <property type="entry name" value="P-loop_NTPase"/>
</dbReference>
<dbReference type="InterPro" id="IPR048823">
    <property type="entry name" value="Cas3_I-F_Cas2"/>
</dbReference>
<keyword evidence="5" id="KW-0378">Hydrolase</keyword>
<comment type="similarity">
    <text evidence="1">In the N-terminal section; belongs to the CRISPR-associated nuclease Cas3-HD family.</text>
</comment>
<evidence type="ECO:0000256" key="7">
    <source>
        <dbReference type="ARBA" id="ARBA00022840"/>
    </source>
</evidence>
<sequence>MNILLVSQCRKNAIKETRRILDQFAERCGERTWQTPITQAGLSMLHKLLRRSARKNTAVACYWTHGKNHTELLWIVGDRSQFNTEGRTPTNRSRRNILKNPDENTWQHAASIQIIATLAALLHDFGKASSGFQHKLQGHSREADPYRHEWISLRLFQAMISGCHTDEQWLQRLAGWAAFETGEPNWVDAIIREPACQYDFSTLPPLARWVAWLIASHHRLPFYNEINYSDGRQRKQLQRSNDPYLHQSIEQFFQNLRPADYWVHNPHSQADAGTFWQWHARTLPTQSKSWQKAIARWAGKALNHPPLFALSDGLNPLLLHLSRLSLMVGDHNYSSLKADAKQRKSGDSGFPLAANTDLNSQIKQTLDEHLIGVGAFTARFARLLPQLTRALPAIGKHKAFSRRTTHPRFQWQNHAYDLAARFQTASEQQGFFGVNLASTGCGKTLGNARIMYALANPQRGARFTIALGLRTLTLQTGQALRTKLNLNEEHLAVLVGGKAVHTLFEHHQPGNGHDYRRPSEHLPTGSESAQALLDPAEIPDAPELLSGGADETLFGTVIADGKARQLLYSPLVSCTIDHLMQLSEQQRGGRYIAPMLRLLSADLILDEPDDFNQADLPALSRLVYWAGMLGSRILLSSATLTPDFVCGLQQAYREGRKIWNAQQGLPDLPVVCAWFDEHRKHAEACTDTAAFSRAHHTFTAARAAKLAAAPARRKADWLPLDNADHRHIADRLLQAAARLHQQEAQTCPNSGKQISIGLIRFANIQPMLSIAHTLLTGDAPPDTAIHLACYHARQLLLLRSKLENTLDRLLDRHHPEALFHQPEIQAALQHSSAKNHIFIILGTPVTEVGRDHDYDWAIVEPSSMRSIIQLAGRVWRHRSNKTATHANILIMSHNLRALSNRRRYGKDNDKINFTHPGFESAPDFCLDSDTARDLLDSTQINPINSLPRLLRSDFPMPLPEEGRRYYTNLAALEHAAMQTLLNPDHPNLVTAYRTPGSAAPLSAHTALISPFRLSRPHEDYICLPDGEGGYRFKLAENAYAHPYDDTGNDNHIFHPAELTHSPNIFPWLTANLTAALTELEQQTDQPNPIQTALKFATLSLPKSDSNRQISWHFNEWSGFWWT</sequence>
<evidence type="ECO:0000256" key="6">
    <source>
        <dbReference type="ARBA" id="ARBA00022806"/>
    </source>
</evidence>
<dbReference type="SUPFAM" id="SSF52540">
    <property type="entry name" value="P-loop containing nucleoside triphosphate hydrolases"/>
    <property type="match status" value="1"/>
</dbReference>
<feature type="domain" description="HD Cas3-type" evidence="10">
    <location>
        <begin position="102"/>
        <end position="332"/>
    </location>
</feature>
<keyword evidence="6" id="KW-0347">Helicase</keyword>
<feature type="compositionally biased region" description="Basic and acidic residues" evidence="9">
    <location>
        <begin position="508"/>
        <end position="520"/>
    </location>
</feature>
<accession>A0ABY4DU48</accession>
<dbReference type="Proteomes" id="UP000829817">
    <property type="component" value="Chromosome"/>
</dbReference>
<evidence type="ECO:0000256" key="3">
    <source>
        <dbReference type="ARBA" id="ARBA00022723"/>
    </source>
</evidence>
<evidence type="ECO:0000313" key="12">
    <source>
        <dbReference type="Proteomes" id="UP000829817"/>
    </source>
</evidence>
<protein>
    <submittedName>
        <fullName evidence="11">Type I-F CRISPR-associated helicase Cas3f</fullName>
    </submittedName>
</protein>
<evidence type="ECO:0000256" key="4">
    <source>
        <dbReference type="ARBA" id="ARBA00022741"/>
    </source>
</evidence>
<proteinExistence type="inferred from homology"/>
<evidence type="ECO:0000256" key="8">
    <source>
        <dbReference type="ARBA" id="ARBA00023118"/>
    </source>
</evidence>
<name>A0ABY4DU48_9NEIS</name>
<dbReference type="RefSeq" id="WP_244786390.1">
    <property type="nucleotide sequence ID" value="NZ_CP091508.1"/>
</dbReference>
<dbReference type="InterPro" id="IPR013395">
    <property type="entry name" value="CRISPR-assoc_Cas3_yers"/>
</dbReference>
<dbReference type="NCBIfam" id="TIGR02562">
    <property type="entry name" value="cas3_yersinia"/>
    <property type="match status" value="1"/>
</dbReference>
<evidence type="ECO:0000256" key="9">
    <source>
        <dbReference type="SAM" id="MobiDB-lite"/>
    </source>
</evidence>
<dbReference type="InterPro" id="IPR054712">
    <property type="entry name" value="Cas3-like_dom"/>
</dbReference>
<dbReference type="Pfam" id="PF22590">
    <property type="entry name" value="Cas3-like_C_2"/>
    <property type="match status" value="1"/>
</dbReference>
<comment type="similarity">
    <text evidence="2">In the central section; belongs to the CRISPR-associated helicase Cas3 family.</text>
</comment>
<organism evidence="11 12">
    <name type="scientific">Uruburuella testudinis</name>
    <dbReference type="NCBI Taxonomy" id="1282863"/>
    <lineage>
        <taxon>Bacteria</taxon>
        <taxon>Pseudomonadati</taxon>
        <taxon>Pseudomonadota</taxon>
        <taxon>Betaproteobacteria</taxon>
        <taxon>Neisseriales</taxon>
        <taxon>Neisseriaceae</taxon>
        <taxon>Uruburuella</taxon>
    </lineage>
</organism>
<dbReference type="InterPro" id="IPR038257">
    <property type="entry name" value="CRISPR-assoc_Cas3_HD_sf"/>
</dbReference>
<dbReference type="InterPro" id="IPR006483">
    <property type="entry name" value="CRISPR-assoc_Cas3_HD"/>
</dbReference>
<feature type="region of interest" description="Disordered" evidence="9">
    <location>
        <begin position="508"/>
        <end position="527"/>
    </location>
</feature>
<dbReference type="Pfam" id="PF21384">
    <property type="entry name" value="Cas3_I-F_Cas2"/>
    <property type="match status" value="1"/>
</dbReference>
<keyword evidence="4" id="KW-0547">Nucleotide-binding</keyword>
<evidence type="ECO:0000256" key="1">
    <source>
        <dbReference type="ARBA" id="ARBA00006847"/>
    </source>
</evidence>
<gene>
    <name evidence="11" type="primary">cas3f</name>
    <name evidence="11" type="ORF">LVJ83_03615</name>
</gene>